<keyword evidence="1" id="KW-0732">Signal</keyword>
<evidence type="ECO:0000256" key="1">
    <source>
        <dbReference type="SAM" id="SignalP"/>
    </source>
</evidence>
<dbReference type="AlphaFoldDB" id="A0A4P7VPE4"/>
<reference evidence="2 3" key="1">
    <citation type="submission" date="2019-02" db="EMBL/GenBank/DDBJ databases">
        <title>Isolation and identification of novel species under the genus Muribaculum.</title>
        <authorList>
            <person name="Miyake S."/>
            <person name="Ding Y."/>
            <person name="Low A."/>
            <person name="Soh M."/>
            <person name="Seedorf H."/>
        </authorList>
    </citation>
    <scope>NUCLEOTIDE SEQUENCE [LARGE SCALE GENOMIC DNA]</scope>
    <source>
        <strain evidence="2 3">TLL-A4</strain>
    </source>
</reference>
<proteinExistence type="predicted"/>
<dbReference type="NCBIfam" id="TIGR01200">
    <property type="entry name" value="GLPGLI"/>
    <property type="match status" value="1"/>
</dbReference>
<dbReference type="EMBL" id="CP039393">
    <property type="protein sequence ID" value="QCD36315.1"/>
    <property type="molecule type" value="Genomic_DNA"/>
</dbReference>
<dbReference type="KEGG" id="mgod:E7746_10715"/>
<dbReference type="Proteomes" id="UP000297031">
    <property type="component" value="Chromosome"/>
</dbReference>
<dbReference type="RefSeq" id="WP_123395669.1">
    <property type="nucleotide sequence ID" value="NZ_CANQMU010000003.1"/>
</dbReference>
<feature type="chain" id="PRO_5020815269" evidence="1">
    <location>
        <begin position="24"/>
        <end position="304"/>
    </location>
</feature>
<dbReference type="InterPro" id="IPR005901">
    <property type="entry name" value="GLPGLI"/>
</dbReference>
<evidence type="ECO:0000313" key="3">
    <source>
        <dbReference type="Proteomes" id="UP000297031"/>
    </source>
</evidence>
<keyword evidence="3" id="KW-1185">Reference proteome</keyword>
<evidence type="ECO:0000313" key="2">
    <source>
        <dbReference type="EMBL" id="QCD36315.1"/>
    </source>
</evidence>
<protein>
    <submittedName>
        <fullName evidence="2">GLPGLI family protein</fullName>
    </submittedName>
</protein>
<organism evidence="2 3">
    <name type="scientific">Muribaculum gordoncarteri</name>
    <dbReference type="NCBI Taxonomy" id="2530390"/>
    <lineage>
        <taxon>Bacteria</taxon>
        <taxon>Pseudomonadati</taxon>
        <taxon>Bacteroidota</taxon>
        <taxon>Bacteroidia</taxon>
        <taxon>Bacteroidales</taxon>
        <taxon>Muribaculaceae</taxon>
        <taxon>Muribaculum</taxon>
    </lineage>
</organism>
<dbReference type="OrthoDB" id="1010927at2"/>
<name>A0A4P7VPE4_9BACT</name>
<feature type="signal peptide" evidence="1">
    <location>
        <begin position="1"/>
        <end position="23"/>
    </location>
</feature>
<dbReference type="Pfam" id="PF09697">
    <property type="entry name" value="Porph_ging"/>
    <property type="match status" value="1"/>
</dbReference>
<accession>A0A4P7VPE4</accession>
<sequence length="304" mass="34097">MKSFHIYAMAFAIIAMPTITAQAQSDEIRVTGTSAVKKNPTSDNPPKEYTALGNSLYECVYQYDIMATAKSGETVPETYSTILQIGNNSAKFTDMATYCIDSLAMKPDADGNEIAELTNKRNKKEFLFTGEVYQNIPEGKTTYTDIVIPNIVEYEEDFAPFEWTLTEDTLTVCGYPCMKATMTYGGRNWEAWYTEEIASSNGPWKFAGLPGLIMKVSDDKGRHTFTAVSFRESAMPMGKLRNINIQKTSRDKFLQSKNYMEEDPMRRISTESISNITVTANKSILINGVPLIQRPNGYTPIELK</sequence>
<gene>
    <name evidence="2" type="ORF">E7746_10715</name>
</gene>